<name>A0A2S4N5H4_9FLAO</name>
<evidence type="ECO:0000313" key="2">
    <source>
        <dbReference type="EMBL" id="POS00910.1"/>
    </source>
</evidence>
<keyword evidence="3" id="KW-1185">Reference proteome</keyword>
<sequence>MAKSRTNFISQVIEKRASINDLENELETGLEEVETENIKTEGKKLSIFSKITPKKGVKYDSQIYTSKEVADKIKLIANVSNIPAAHITDYILSEFIKKNKDTINEFLKSNSFI</sequence>
<accession>A0A2S4N5H4</accession>
<organism evidence="2 3">
    <name type="scientific">Flavobacterium croceum DSM 17960</name>
    <dbReference type="NCBI Taxonomy" id="1121886"/>
    <lineage>
        <taxon>Bacteria</taxon>
        <taxon>Pseudomonadati</taxon>
        <taxon>Bacteroidota</taxon>
        <taxon>Flavobacteriia</taxon>
        <taxon>Flavobacteriales</taxon>
        <taxon>Flavobacteriaceae</taxon>
        <taxon>Flavobacterium</taxon>
    </lineage>
</organism>
<comment type="caution">
    <text evidence="2">The sequence shown here is derived from an EMBL/GenBank/DDBJ whole genome shotgun (WGS) entry which is preliminary data.</text>
</comment>
<dbReference type="RefSeq" id="WP_103726867.1">
    <property type="nucleotide sequence ID" value="NZ_PQNY01000017.1"/>
</dbReference>
<gene>
    <name evidence="2" type="ORF">Q361_11713</name>
</gene>
<dbReference type="EMBL" id="PQNY01000017">
    <property type="protein sequence ID" value="POS00910.1"/>
    <property type="molecule type" value="Genomic_DNA"/>
</dbReference>
<dbReference type="AlphaFoldDB" id="A0A2S4N5H4"/>
<feature type="coiled-coil region" evidence="1">
    <location>
        <begin position="12"/>
        <end position="39"/>
    </location>
</feature>
<evidence type="ECO:0000313" key="3">
    <source>
        <dbReference type="Proteomes" id="UP000237056"/>
    </source>
</evidence>
<keyword evidence="1" id="KW-0175">Coiled coil</keyword>
<reference evidence="2 3" key="1">
    <citation type="submission" date="2018-01" db="EMBL/GenBank/DDBJ databases">
        <title>Genomic Encyclopedia of Type Strains, Phase I: the one thousand microbial genomes (KMG-I) project.</title>
        <authorList>
            <person name="Goeker M."/>
        </authorList>
    </citation>
    <scope>NUCLEOTIDE SEQUENCE [LARGE SCALE GENOMIC DNA]</scope>
    <source>
        <strain evidence="2 3">DSM 17960</strain>
    </source>
</reference>
<proteinExistence type="predicted"/>
<dbReference type="Proteomes" id="UP000237056">
    <property type="component" value="Unassembled WGS sequence"/>
</dbReference>
<evidence type="ECO:0000256" key="1">
    <source>
        <dbReference type="SAM" id="Coils"/>
    </source>
</evidence>
<protein>
    <submittedName>
        <fullName evidence="2">Uncharacterized protein</fullName>
    </submittedName>
</protein>